<dbReference type="SUPFAM" id="SSF57302">
    <property type="entry name" value="Snake toxin-like"/>
    <property type="match status" value="1"/>
</dbReference>
<dbReference type="InterPro" id="IPR045860">
    <property type="entry name" value="Snake_toxin-like_sf"/>
</dbReference>
<dbReference type="Gene3D" id="2.10.60.10">
    <property type="entry name" value="CD59"/>
    <property type="match status" value="1"/>
</dbReference>
<dbReference type="InterPro" id="IPR031424">
    <property type="entry name" value="QVR-like"/>
</dbReference>
<feature type="chain" id="PRO_5029814260" description="Protein sleepless" evidence="3">
    <location>
        <begin position="24"/>
        <end position="140"/>
    </location>
</feature>
<sequence length="140" mass="15528">MQTLHKFLAFWIIGVSLFGVTAGTKCYQCGQTLDTAANCLDDYNLDSSVHIVKDCGDSEVPGCLKSKFVDDKNRHIVTRGCAPEDGMRHKTNECKSTEVDNHKVYFCHCTGDFCNTSSHHPLSFTLILTAIAIWKLVLAL</sequence>
<organism evidence="4 5">
    <name type="scientific">Bugula neritina</name>
    <name type="common">Brown bryozoan</name>
    <name type="synonym">Sertularia neritina</name>
    <dbReference type="NCBI Taxonomy" id="10212"/>
    <lineage>
        <taxon>Eukaryota</taxon>
        <taxon>Metazoa</taxon>
        <taxon>Spiralia</taxon>
        <taxon>Lophotrochozoa</taxon>
        <taxon>Bryozoa</taxon>
        <taxon>Gymnolaemata</taxon>
        <taxon>Cheilostomatida</taxon>
        <taxon>Flustrina</taxon>
        <taxon>Buguloidea</taxon>
        <taxon>Bugulidae</taxon>
        <taxon>Bugula</taxon>
    </lineage>
</organism>
<evidence type="ECO:0000256" key="1">
    <source>
        <dbReference type="ARBA" id="ARBA00022729"/>
    </source>
</evidence>
<proteinExistence type="predicted"/>
<dbReference type="Proteomes" id="UP000593567">
    <property type="component" value="Unassembled WGS sequence"/>
</dbReference>
<dbReference type="CDD" id="cd00117">
    <property type="entry name" value="TFP"/>
    <property type="match status" value="1"/>
</dbReference>
<accession>A0A7J7K5L9</accession>
<dbReference type="GO" id="GO:0030431">
    <property type="term" value="P:sleep"/>
    <property type="evidence" value="ECO:0007669"/>
    <property type="project" value="InterPro"/>
</dbReference>
<keyword evidence="1 3" id="KW-0732">Signal</keyword>
<comment type="caution">
    <text evidence="4">The sequence shown here is derived from an EMBL/GenBank/DDBJ whole genome shotgun (WGS) entry which is preliminary data.</text>
</comment>
<keyword evidence="2" id="KW-0325">Glycoprotein</keyword>
<dbReference type="AlphaFoldDB" id="A0A7J7K5L9"/>
<reference evidence="4" key="1">
    <citation type="submission" date="2020-06" db="EMBL/GenBank/DDBJ databases">
        <title>Draft genome of Bugula neritina, a colonial animal packing powerful symbionts and potential medicines.</title>
        <authorList>
            <person name="Rayko M."/>
        </authorList>
    </citation>
    <scope>NUCLEOTIDE SEQUENCE [LARGE SCALE GENOMIC DNA]</scope>
    <source>
        <strain evidence="4">Kwan_BN1</strain>
    </source>
</reference>
<evidence type="ECO:0000256" key="2">
    <source>
        <dbReference type="ARBA" id="ARBA00023180"/>
    </source>
</evidence>
<gene>
    <name evidence="4" type="ORF">EB796_007759</name>
</gene>
<evidence type="ECO:0000313" key="4">
    <source>
        <dbReference type="EMBL" id="KAF6033930.1"/>
    </source>
</evidence>
<dbReference type="PANTHER" id="PTHR33562">
    <property type="entry name" value="ATILLA, ISOFORM B-RELATED-RELATED"/>
    <property type="match status" value="1"/>
</dbReference>
<evidence type="ECO:0000256" key="3">
    <source>
        <dbReference type="SAM" id="SignalP"/>
    </source>
</evidence>
<dbReference type="EMBL" id="VXIV02001200">
    <property type="protein sequence ID" value="KAF6033930.1"/>
    <property type="molecule type" value="Genomic_DNA"/>
</dbReference>
<keyword evidence="5" id="KW-1185">Reference proteome</keyword>
<name>A0A7J7K5L9_BUGNE</name>
<dbReference type="InterPro" id="IPR050975">
    <property type="entry name" value="Sleep_regulator"/>
</dbReference>
<dbReference type="Pfam" id="PF17064">
    <property type="entry name" value="QVR"/>
    <property type="match status" value="1"/>
</dbReference>
<evidence type="ECO:0000313" key="5">
    <source>
        <dbReference type="Proteomes" id="UP000593567"/>
    </source>
</evidence>
<evidence type="ECO:0008006" key="6">
    <source>
        <dbReference type="Google" id="ProtNLM"/>
    </source>
</evidence>
<protein>
    <recommendedName>
        <fullName evidence="6">Protein sleepless</fullName>
    </recommendedName>
</protein>
<feature type="signal peptide" evidence="3">
    <location>
        <begin position="1"/>
        <end position="23"/>
    </location>
</feature>
<dbReference type="GO" id="GO:0032222">
    <property type="term" value="P:regulation of synaptic transmission, cholinergic"/>
    <property type="evidence" value="ECO:0007669"/>
    <property type="project" value="InterPro"/>
</dbReference>